<proteinExistence type="inferred from homology"/>
<dbReference type="PANTHER" id="PTHR42891">
    <property type="entry name" value="D-GLYCERO-BETA-D-MANNO-HEPTOSE-1,7-BISPHOSPHATE 7-PHOSPHATASE"/>
    <property type="match status" value="1"/>
</dbReference>
<keyword evidence="6" id="KW-0119">Carbohydrate metabolism</keyword>
<dbReference type="InterPro" id="IPR006549">
    <property type="entry name" value="HAD-SF_hydro_IIIA"/>
</dbReference>
<organism evidence="8">
    <name type="scientific">marine sediment metagenome</name>
    <dbReference type="NCBI Taxonomy" id="412755"/>
    <lineage>
        <taxon>unclassified sequences</taxon>
        <taxon>metagenomes</taxon>
        <taxon>ecological metagenomes</taxon>
    </lineage>
</organism>
<dbReference type="PIRSF" id="PIRSF004682">
    <property type="entry name" value="GmhB"/>
    <property type="match status" value="1"/>
</dbReference>
<evidence type="ECO:0000256" key="3">
    <source>
        <dbReference type="ARBA" id="ARBA00022490"/>
    </source>
</evidence>
<dbReference type="InterPro" id="IPR023214">
    <property type="entry name" value="HAD_sf"/>
</dbReference>
<dbReference type="CDD" id="cd07503">
    <property type="entry name" value="HAD_HisB-N"/>
    <property type="match status" value="1"/>
</dbReference>
<evidence type="ECO:0000256" key="4">
    <source>
        <dbReference type="ARBA" id="ARBA00022723"/>
    </source>
</evidence>
<evidence type="ECO:0000256" key="6">
    <source>
        <dbReference type="ARBA" id="ARBA00023277"/>
    </source>
</evidence>
<keyword evidence="3" id="KW-0963">Cytoplasm</keyword>
<evidence type="ECO:0000256" key="7">
    <source>
        <dbReference type="ARBA" id="ARBA00031828"/>
    </source>
</evidence>
<comment type="caution">
    <text evidence="8">The sequence shown here is derived from an EMBL/GenBank/DDBJ whole genome shotgun (WGS) entry which is preliminary data.</text>
</comment>
<dbReference type="GO" id="GO:0005737">
    <property type="term" value="C:cytoplasm"/>
    <property type="evidence" value="ECO:0007669"/>
    <property type="project" value="UniProtKB-SubCell"/>
</dbReference>
<reference evidence="8" key="1">
    <citation type="journal article" date="2015" name="Nature">
        <title>Complex archaea that bridge the gap between prokaryotes and eukaryotes.</title>
        <authorList>
            <person name="Spang A."/>
            <person name="Saw J.H."/>
            <person name="Jorgensen S.L."/>
            <person name="Zaremba-Niedzwiedzka K."/>
            <person name="Martijn J."/>
            <person name="Lind A.E."/>
            <person name="van Eijk R."/>
            <person name="Schleper C."/>
            <person name="Guy L."/>
            <person name="Ettema T.J."/>
        </authorList>
    </citation>
    <scope>NUCLEOTIDE SEQUENCE</scope>
</reference>
<dbReference type="GO" id="GO:0046872">
    <property type="term" value="F:metal ion binding"/>
    <property type="evidence" value="ECO:0007669"/>
    <property type="project" value="UniProtKB-KW"/>
</dbReference>
<dbReference type="GO" id="GO:0005975">
    <property type="term" value="P:carbohydrate metabolic process"/>
    <property type="evidence" value="ECO:0007669"/>
    <property type="project" value="InterPro"/>
</dbReference>
<keyword evidence="5" id="KW-0378">Hydrolase</keyword>
<evidence type="ECO:0000256" key="2">
    <source>
        <dbReference type="ARBA" id="ARBA00005628"/>
    </source>
</evidence>
<dbReference type="GO" id="GO:0016791">
    <property type="term" value="F:phosphatase activity"/>
    <property type="evidence" value="ECO:0007669"/>
    <property type="project" value="InterPro"/>
</dbReference>
<keyword evidence="4" id="KW-0479">Metal-binding</keyword>
<comment type="similarity">
    <text evidence="2">Belongs to the GmhB family.</text>
</comment>
<gene>
    <name evidence="8" type="ORF">LCGC14_0517590</name>
</gene>
<dbReference type="SUPFAM" id="SSF56784">
    <property type="entry name" value="HAD-like"/>
    <property type="match status" value="1"/>
</dbReference>
<evidence type="ECO:0000256" key="1">
    <source>
        <dbReference type="ARBA" id="ARBA00004496"/>
    </source>
</evidence>
<dbReference type="InterPro" id="IPR004446">
    <property type="entry name" value="Heptose_bisP_phosphatase"/>
</dbReference>
<dbReference type="NCBIfam" id="TIGR01662">
    <property type="entry name" value="HAD-SF-IIIA"/>
    <property type="match status" value="1"/>
</dbReference>
<dbReference type="Pfam" id="PF13242">
    <property type="entry name" value="Hydrolase_like"/>
    <property type="match status" value="1"/>
</dbReference>
<accession>A0A0F9V7P6</accession>
<name>A0A0F9V7P6_9ZZZZ</name>
<sequence length="193" mass="21632">MKKRAVFLDRDGTINKDVGYPNSFSVIEIYPYSFEAIRKINEAGLIAVIVSNQSGVGRGLIVEKNLRDLHQKLIAAFAKRNAHFDGIYYCPHYRLSSIPRYRKNCRCRKPNPGMGLKAAADLNIDMNNSYMVGDKVGDILFGHNIKAKPILLLTGFGQEALPKLKKKGIVPAYVALNLLDAVNWILQQEKKIS</sequence>
<dbReference type="Gene3D" id="3.40.50.1000">
    <property type="entry name" value="HAD superfamily/HAD-like"/>
    <property type="match status" value="1"/>
</dbReference>
<evidence type="ECO:0000256" key="5">
    <source>
        <dbReference type="ARBA" id="ARBA00022801"/>
    </source>
</evidence>
<comment type="subcellular location">
    <subcellularLocation>
        <location evidence="1">Cytoplasm</location>
    </subcellularLocation>
</comment>
<dbReference type="EMBL" id="LAZR01000642">
    <property type="protein sequence ID" value="KKN61873.1"/>
    <property type="molecule type" value="Genomic_DNA"/>
</dbReference>
<dbReference type="PANTHER" id="PTHR42891:SF1">
    <property type="entry name" value="D-GLYCERO-BETA-D-MANNO-HEPTOSE-1,7-BISPHOSPHATE 7-PHOSPHATASE"/>
    <property type="match status" value="1"/>
</dbReference>
<protein>
    <recommendedName>
        <fullName evidence="7">D,D-heptose 1,7-bisphosphate phosphatase</fullName>
    </recommendedName>
</protein>
<dbReference type="InterPro" id="IPR036412">
    <property type="entry name" value="HAD-like_sf"/>
</dbReference>
<dbReference type="NCBIfam" id="TIGR01656">
    <property type="entry name" value="Histidinol-ppas"/>
    <property type="match status" value="1"/>
</dbReference>
<dbReference type="InterPro" id="IPR006543">
    <property type="entry name" value="Histidinol-phos"/>
</dbReference>
<dbReference type="AlphaFoldDB" id="A0A0F9V7P6"/>
<evidence type="ECO:0000313" key="8">
    <source>
        <dbReference type="EMBL" id="KKN61873.1"/>
    </source>
</evidence>